<name>A0A1V9X9B7_9ACAR</name>
<dbReference type="Proteomes" id="UP000192247">
    <property type="component" value="Unassembled WGS sequence"/>
</dbReference>
<protein>
    <submittedName>
        <fullName evidence="1">Uncharacterized protein</fullName>
    </submittedName>
</protein>
<comment type="caution">
    <text evidence="1">The sequence shown here is derived from an EMBL/GenBank/DDBJ whole genome shotgun (WGS) entry which is preliminary data.</text>
</comment>
<dbReference type="InParanoid" id="A0A1V9X9B7"/>
<accession>A0A1V9X9B7</accession>
<dbReference type="AlphaFoldDB" id="A0A1V9X9B7"/>
<reference evidence="1 2" key="1">
    <citation type="journal article" date="2017" name="Gigascience">
        <title>Draft genome of the honey bee ectoparasitic mite, Tropilaelaps mercedesae, is shaped by the parasitic life history.</title>
        <authorList>
            <person name="Dong X."/>
            <person name="Armstrong S.D."/>
            <person name="Xia D."/>
            <person name="Makepeace B.L."/>
            <person name="Darby A.C."/>
            <person name="Kadowaki T."/>
        </authorList>
    </citation>
    <scope>NUCLEOTIDE SEQUENCE [LARGE SCALE GENOMIC DNA]</scope>
    <source>
        <strain evidence="1">Wuxi-XJTLU</strain>
    </source>
</reference>
<evidence type="ECO:0000313" key="2">
    <source>
        <dbReference type="Proteomes" id="UP000192247"/>
    </source>
</evidence>
<sequence>MSHNFRAAFMRILRCGRGDYSRKQRKYI</sequence>
<dbReference type="EMBL" id="MNPL01019096">
    <property type="protein sequence ID" value="OQR69991.1"/>
    <property type="molecule type" value="Genomic_DNA"/>
</dbReference>
<organism evidence="1 2">
    <name type="scientific">Tropilaelaps mercedesae</name>
    <dbReference type="NCBI Taxonomy" id="418985"/>
    <lineage>
        <taxon>Eukaryota</taxon>
        <taxon>Metazoa</taxon>
        <taxon>Ecdysozoa</taxon>
        <taxon>Arthropoda</taxon>
        <taxon>Chelicerata</taxon>
        <taxon>Arachnida</taxon>
        <taxon>Acari</taxon>
        <taxon>Parasitiformes</taxon>
        <taxon>Mesostigmata</taxon>
        <taxon>Gamasina</taxon>
        <taxon>Dermanyssoidea</taxon>
        <taxon>Laelapidae</taxon>
        <taxon>Tropilaelaps</taxon>
    </lineage>
</organism>
<evidence type="ECO:0000313" key="1">
    <source>
        <dbReference type="EMBL" id="OQR69991.1"/>
    </source>
</evidence>
<gene>
    <name evidence="1" type="ORF">BIW11_11920</name>
</gene>
<keyword evidence="2" id="KW-1185">Reference proteome</keyword>
<proteinExistence type="predicted"/>